<dbReference type="SMART" id="SM00034">
    <property type="entry name" value="CLECT"/>
    <property type="match status" value="1"/>
</dbReference>
<keyword evidence="3" id="KW-1133">Transmembrane helix</keyword>
<protein>
    <submittedName>
        <fullName evidence="6">C-type lectin domain family 7 member A-like isoform X2</fullName>
    </submittedName>
</protein>
<proteinExistence type="predicted"/>
<comment type="subcellular location">
    <subcellularLocation>
        <location evidence="1">Membrane</location>
        <topology evidence="1">Single-pass membrane protein</topology>
    </subcellularLocation>
</comment>
<dbReference type="PANTHER" id="PTHR47218:SF2">
    <property type="entry name" value="C-TYPE LECTIN DOMAIN-CONTAINING PROTEIN"/>
    <property type="match status" value="1"/>
</dbReference>
<dbReference type="SUPFAM" id="SSF56436">
    <property type="entry name" value="C-type lectin-like"/>
    <property type="match status" value="1"/>
</dbReference>
<keyword evidence="3" id="KW-0472">Membrane</keyword>
<evidence type="ECO:0000259" key="4">
    <source>
        <dbReference type="PROSITE" id="PS50041"/>
    </source>
</evidence>
<dbReference type="CDD" id="cd03593">
    <property type="entry name" value="CLECT_NK_receptors_like"/>
    <property type="match status" value="1"/>
</dbReference>
<dbReference type="InterPro" id="IPR016187">
    <property type="entry name" value="CTDL_fold"/>
</dbReference>
<gene>
    <name evidence="6" type="primary">LOC102369359</name>
</gene>
<accession>A0A3Q0FZ92</accession>
<dbReference type="PROSITE" id="PS50041">
    <property type="entry name" value="C_TYPE_LECTIN_2"/>
    <property type="match status" value="1"/>
</dbReference>
<dbReference type="Pfam" id="PF00059">
    <property type="entry name" value="Lectin_C"/>
    <property type="match status" value="1"/>
</dbReference>
<dbReference type="GO" id="GO:0016020">
    <property type="term" value="C:membrane"/>
    <property type="evidence" value="ECO:0007669"/>
    <property type="project" value="UniProtKB-SubCell"/>
</dbReference>
<dbReference type="InterPro" id="IPR001304">
    <property type="entry name" value="C-type_lectin-like"/>
</dbReference>
<keyword evidence="3" id="KW-0812">Transmembrane</keyword>
<feature type="domain" description="C-type lectin" evidence="4">
    <location>
        <begin position="49"/>
        <end position="168"/>
    </location>
</feature>
<evidence type="ECO:0000313" key="5">
    <source>
        <dbReference type="Proteomes" id="UP000189705"/>
    </source>
</evidence>
<dbReference type="GO" id="GO:0071226">
    <property type="term" value="P:cellular response to molecule of fungal origin"/>
    <property type="evidence" value="ECO:0007669"/>
    <property type="project" value="InterPro"/>
</dbReference>
<evidence type="ECO:0000313" key="6">
    <source>
        <dbReference type="RefSeq" id="XP_025051088.1"/>
    </source>
</evidence>
<organism evidence="5 6">
    <name type="scientific">Alligator sinensis</name>
    <name type="common">Chinese alligator</name>
    <dbReference type="NCBI Taxonomy" id="38654"/>
    <lineage>
        <taxon>Eukaryota</taxon>
        <taxon>Metazoa</taxon>
        <taxon>Chordata</taxon>
        <taxon>Craniata</taxon>
        <taxon>Vertebrata</taxon>
        <taxon>Euteleostomi</taxon>
        <taxon>Archelosauria</taxon>
        <taxon>Archosauria</taxon>
        <taxon>Crocodylia</taxon>
        <taxon>Alligatoridae</taxon>
        <taxon>Alligatorinae</taxon>
        <taxon>Alligator</taxon>
    </lineage>
</organism>
<dbReference type="GeneID" id="102369359"/>
<keyword evidence="5" id="KW-1185">Reference proteome</keyword>
<name>A0A3Q0FZ92_ALLSI</name>
<dbReference type="AlphaFoldDB" id="A0A3Q0FZ92"/>
<feature type="transmembrane region" description="Helical" evidence="3">
    <location>
        <begin position="20"/>
        <end position="38"/>
    </location>
</feature>
<dbReference type="Proteomes" id="UP000189705">
    <property type="component" value="Unplaced"/>
</dbReference>
<dbReference type="InterPro" id="IPR042808">
    <property type="entry name" value="CLEC7A"/>
</dbReference>
<keyword evidence="2" id="KW-0430">Lectin</keyword>
<evidence type="ECO:0000256" key="2">
    <source>
        <dbReference type="ARBA" id="ARBA00022734"/>
    </source>
</evidence>
<dbReference type="Gene3D" id="3.10.100.10">
    <property type="entry name" value="Mannose-Binding Protein A, subunit A"/>
    <property type="match status" value="1"/>
</dbReference>
<dbReference type="GO" id="GO:0001872">
    <property type="term" value="F:(1-&gt;3)-beta-D-glucan binding"/>
    <property type="evidence" value="ECO:0007669"/>
    <property type="project" value="InterPro"/>
</dbReference>
<evidence type="ECO:0000256" key="3">
    <source>
        <dbReference type="SAM" id="Phobius"/>
    </source>
</evidence>
<reference evidence="6" key="1">
    <citation type="submission" date="2025-08" db="UniProtKB">
        <authorList>
            <consortium name="RefSeq"/>
        </authorList>
    </citation>
    <scope>IDENTIFICATION</scope>
</reference>
<dbReference type="InterPro" id="IPR033992">
    <property type="entry name" value="NKR-like_CTLD"/>
</dbReference>
<dbReference type="PANTHER" id="PTHR47218">
    <property type="entry name" value="C-TYPE LECTIN DOMAIN FAMILY 7 MEMBER A"/>
    <property type="match status" value="1"/>
</dbReference>
<dbReference type="RefSeq" id="XP_025051088.1">
    <property type="nucleotide sequence ID" value="XM_025195303.1"/>
</dbReference>
<dbReference type="InterPro" id="IPR016186">
    <property type="entry name" value="C-type_lectin-like/link_sf"/>
</dbReference>
<evidence type="ECO:0000256" key="1">
    <source>
        <dbReference type="ARBA" id="ARBA00004167"/>
    </source>
</evidence>
<sequence>MQHPGDTSAPSVRRQPTSLILGILCLVLLMATGVLGYLGEKCPARWVVHKDSSYLFSPEKGTWEKCHSSCISQSAQLLTTEGGEELDFIKKESFHYFEDHDGVTQYHTFWIGLSYDPGSRKWVWADDSDLSSGLNGDPSREKQLAIGGTQIRAPTMFHSRSNFWQGDD</sequence>